<dbReference type="InterPro" id="IPR056647">
    <property type="entry name" value="DUF7745"/>
</dbReference>
<dbReference type="PANTHER" id="PTHR48200">
    <property type="entry name" value="PROTEIN, PUTATIVE-RELATED"/>
    <property type="match status" value="1"/>
</dbReference>
<reference evidence="2 3" key="1">
    <citation type="journal article" date="2019" name="Genome Biol. Evol.">
        <title>Insights into the evolution of the New World diploid cottons (Gossypium, subgenus Houzingenia) based on genome sequencing.</title>
        <authorList>
            <person name="Grover C.E."/>
            <person name="Arick M.A. 2nd"/>
            <person name="Thrash A."/>
            <person name="Conover J.L."/>
            <person name="Sanders W.S."/>
            <person name="Peterson D.G."/>
            <person name="Frelichowski J.E."/>
            <person name="Scheffler J.A."/>
            <person name="Scheffler B.E."/>
            <person name="Wendel J.F."/>
        </authorList>
    </citation>
    <scope>NUCLEOTIDE SEQUENCE [LARGE SCALE GENOMIC DNA]</scope>
    <source>
        <strain evidence="2">185</strain>
        <tissue evidence="2">Leaf</tissue>
    </source>
</reference>
<dbReference type="Proteomes" id="UP000593577">
    <property type="component" value="Unassembled WGS sequence"/>
</dbReference>
<sequence length="248" mass="29356">MPTFLKKLINITRMREQWVATRIKQKGDSKCIPWKSLKDLILAHPDTKRVDVFTLSIYGLVVFPKALGHIDELVTDLFDRLDKRVTLVPMILVETFRSLNACQKAGEGRFIRCTQFLLTWFHSHFWKADRVLYRVFSEKYSPLKEIVVTPMRDDILEEKWMTIFQNLQEEDIEWRASWLLPNEILYRCGGFDWVPLLRIRRAVGYVPLLVLKQHRSRQFIPTTQGIVECEFSYKGDGYEKKIRKMSNA</sequence>
<comment type="caution">
    <text evidence="2">The sequence shown here is derived from an EMBL/GenBank/DDBJ whole genome shotgun (WGS) entry which is preliminary data.</text>
</comment>
<dbReference type="EMBL" id="JABFAA010375256">
    <property type="protein sequence ID" value="MBA0703255.1"/>
    <property type="molecule type" value="Genomic_DNA"/>
</dbReference>
<organism evidence="2 3">
    <name type="scientific">Gossypium aridum</name>
    <name type="common">American cotton</name>
    <name type="synonym">Erioxylum aridum</name>
    <dbReference type="NCBI Taxonomy" id="34290"/>
    <lineage>
        <taxon>Eukaryota</taxon>
        <taxon>Viridiplantae</taxon>
        <taxon>Streptophyta</taxon>
        <taxon>Embryophyta</taxon>
        <taxon>Tracheophyta</taxon>
        <taxon>Spermatophyta</taxon>
        <taxon>Magnoliopsida</taxon>
        <taxon>eudicotyledons</taxon>
        <taxon>Gunneridae</taxon>
        <taxon>Pentapetalae</taxon>
        <taxon>rosids</taxon>
        <taxon>malvids</taxon>
        <taxon>Malvales</taxon>
        <taxon>Malvaceae</taxon>
        <taxon>Malvoideae</taxon>
        <taxon>Gossypium</taxon>
    </lineage>
</organism>
<dbReference type="Pfam" id="PF24924">
    <property type="entry name" value="DUF7745"/>
    <property type="match status" value="1"/>
</dbReference>
<gene>
    <name evidence="2" type="ORF">Goari_022801</name>
</gene>
<keyword evidence="3" id="KW-1185">Reference proteome</keyword>
<accession>A0A7J8YUP6</accession>
<proteinExistence type="predicted"/>
<feature type="domain" description="DUF7745" evidence="1">
    <location>
        <begin position="6"/>
        <end position="234"/>
    </location>
</feature>
<evidence type="ECO:0000313" key="2">
    <source>
        <dbReference type="EMBL" id="MBA0703255.1"/>
    </source>
</evidence>
<dbReference type="AlphaFoldDB" id="A0A7J8YUP6"/>
<protein>
    <recommendedName>
        <fullName evidence="1">DUF7745 domain-containing protein</fullName>
    </recommendedName>
</protein>
<evidence type="ECO:0000259" key="1">
    <source>
        <dbReference type="Pfam" id="PF24924"/>
    </source>
</evidence>
<evidence type="ECO:0000313" key="3">
    <source>
        <dbReference type="Proteomes" id="UP000593577"/>
    </source>
</evidence>
<name>A0A7J8YUP6_GOSAI</name>
<dbReference type="PANTHER" id="PTHR48200:SF1">
    <property type="entry name" value="AMINOTRANSFERASE-LIKE PLANT MOBILE DOMAIN-CONTAINING PROTEIN"/>
    <property type="match status" value="1"/>
</dbReference>